<dbReference type="OrthoDB" id="9106042at2"/>
<dbReference type="KEGG" id="pacp:FAZ97_23370"/>
<name>A0A7Z2G9V6_9BURK</name>
<dbReference type="Pfam" id="PF11672">
    <property type="entry name" value="DUF3268"/>
    <property type="match status" value="1"/>
</dbReference>
<protein>
    <submittedName>
        <fullName evidence="1">Uncharacterized protein</fullName>
    </submittedName>
</protein>
<dbReference type="Proteomes" id="UP000434209">
    <property type="component" value="Chromosome 2"/>
</dbReference>
<evidence type="ECO:0000313" key="2">
    <source>
        <dbReference type="Proteomes" id="UP000434209"/>
    </source>
</evidence>
<dbReference type="AlphaFoldDB" id="A0A7Z2G9V6"/>
<sequence length="158" mass="17266">MRVGRPVKALPQPLCDYCGAKAVLARFADEAYPYRDDHGPLWVCTPCEAWIGVPARSTRNVPLGRLANAALREAKSRLHDALEPLVAAKMRRDKVNAFEARGKAIRWLGEELGFDLPNPSIHLLTLEQCEQAIAHIEAFVAARRGQASGAVEDEGGPS</sequence>
<dbReference type="RefSeq" id="WP_158760758.1">
    <property type="nucleotide sequence ID" value="NZ_CP046910.1"/>
</dbReference>
<accession>A0A7Z2G9V6</accession>
<organism evidence="1 2">
    <name type="scientific">Paraburkholderia acidiphila</name>
    <dbReference type="NCBI Taxonomy" id="2571747"/>
    <lineage>
        <taxon>Bacteria</taxon>
        <taxon>Pseudomonadati</taxon>
        <taxon>Pseudomonadota</taxon>
        <taxon>Betaproteobacteria</taxon>
        <taxon>Burkholderiales</taxon>
        <taxon>Burkholderiaceae</taxon>
        <taxon>Paraburkholderia</taxon>
    </lineage>
</organism>
<dbReference type="EMBL" id="CP046910">
    <property type="protein sequence ID" value="QGZ57821.1"/>
    <property type="molecule type" value="Genomic_DNA"/>
</dbReference>
<keyword evidence="2" id="KW-1185">Reference proteome</keyword>
<gene>
    <name evidence="1" type="ORF">FAZ97_23370</name>
</gene>
<proteinExistence type="predicted"/>
<evidence type="ECO:0000313" key="1">
    <source>
        <dbReference type="EMBL" id="QGZ57821.1"/>
    </source>
</evidence>
<dbReference type="InterPro" id="IPR021686">
    <property type="entry name" value="DUF3268"/>
</dbReference>
<reference evidence="1 2" key="1">
    <citation type="submission" date="2019-12" db="EMBL/GenBank/DDBJ databases">
        <title>Paraburkholderia acidiphila 7Q-K02 sp. nov and Paraburkholderia acidisoli DHF22 sp. nov., two strains isolated from forest soil.</title>
        <authorList>
            <person name="Gao Z."/>
            <person name="Qiu L."/>
        </authorList>
    </citation>
    <scope>NUCLEOTIDE SEQUENCE [LARGE SCALE GENOMIC DNA]</scope>
    <source>
        <strain evidence="1 2">7Q-K02</strain>
    </source>
</reference>